<protein>
    <submittedName>
        <fullName evidence="7">PAS domain S-box-containing protein/diguanylate cyclase (GGDEF) domain-containing protein</fullName>
    </submittedName>
</protein>
<dbReference type="Gene3D" id="3.30.70.270">
    <property type="match status" value="1"/>
</dbReference>
<accession>A0ABY1QJ55</accession>
<dbReference type="PROSITE" id="PS50883">
    <property type="entry name" value="EAL"/>
    <property type="match status" value="1"/>
</dbReference>
<dbReference type="Pfam" id="PF12860">
    <property type="entry name" value="PAS_7"/>
    <property type="match status" value="1"/>
</dbReference>
<dbReference type="Gene3D" id="3.30.450.20">
    <property type="entry name" value="PAS domain"/>
    <property type="match status" value="2"/>
</dbReference>
<feature type="transmembrane region" description="Helical" evidence="1">
    <location>
        <begin position="173"/>
        <end position="196"/>
    </location>
</feature>
<evidence type="ECO:0000259" key="6">
    <source>
        <dbReference type="PROSITE" id="PS50924"/>
    </source>
</evidence>
<dbReference type="SUPFAM" id="SSF55073">
    <property type="entry name" value="Nucleotide cyclase"/>
    <property type="match status" value="1"/>
</dbReference>
<dbReference type="Pfam" id="PF03707">
    <property type="entry name" value="MHYT"/>
    <property type="match status" value="2"/>
</dbReference>
<feature type="transmembrane region" description="Helical" evidence="1">
    <location>
        <begin position="146"/>
        <end position="166"/>
    </location>
</feature>
<feature type="domain" description="PAS" evidence="2">
    <location>
        <begin position="248"/>
        <end position="293"/>
    </location>
</feature>
<dbReference type="SMART" id="SM00052">
    <property type="entry name" value="EAL"/>
    <property type="match status" value="1"/>
</dbReference>
<evidence type="ECO:0000256" key="1">
    <source>
        <dbReference type="PROSITE-ProRule" id="PRU00244"/>
    </source>
</evidence>
<evidence type="ECO:0000313" key="7">
    <source>
        <dbReference type="EMBL" id="SMP72316.1"/>
    </source>
</evidence>
<dbReference type="InterPro" id="IPR000014">
    <property type="entry name" value="PAS"/>
</dbReference>
<sequence length="931" mass="102669">MFELYRCVRNEHDHWLVLLAAFICIAAAMTVVAMLRRARDAEGGERHRWLVAAGFSSGFGIWATHFTAMMGYDPGYTLGYQAAPTLLSLATAILSTMLGFSLALRKSALKHRLVAAAVFGIGLVCMHYMGMLAVEFNVHLIWSRTFVLASMLFAVLPIVPALYLIVDGRTTRSAIAGAVLIVTAILLTHFTGMAGMSVVPQQVDASATAILSSTQLGVTVASLAFSIMTLCLVTAWMSQRTRAVIDASEREFKALVEGISDCAIYMLSQDGKVVTWNAGAARLKGYSRDEAIGLDVACFYSAEEREAGVPAKAIEMARREGKFNVEGWRHRKDGTRFWAHVTVEAIFDEQGGLQGFAKITRDMTRMKEHQESLEAMSRKLNAALSNMHQGLCMFDADERLILANARAASTFDFATEEDLLGLSFDEWVRRGVQRSTAQEPSDDAVDEALERHRACIAEPDGGMLIAMMADGCTLAIAHSPMPGGGWVTTLDDITERREAEQRIAHMALHDALTGLPNRISYTERLDQELTRAMRNNAQVAVIGIDLDRFKEINDLHGHAMGDAVLTSLATRMSHSLESGELVARFGGDEFAALKFYTEESELSEFVARLEKALAEPLEFDDATIFPGASLGVAIYPMDGETREQIVNNADLAMYRAKERVGRQVCYYEQGMDELARTRRIIANDLRDAINRNELSLAFQVQKDVRTEAVVGYEALLRWHHPRNGWISPADFIPIAEESGEIVRIGEWVLRTACMEAARWPEQCRVAINLSPIQLMQADLLDIVESSLENSGLPASRLELEITETAFISDKPRALHVLRQIKNLGVSIAIDDFGTGYSSLDTLNSFPFDKIKIDRSFLMESDTSHQARAIIKAVLALGRSLKVPVLAEGLESEDQLRLLRSEGCNEAQGFLWGKPSRSLIFEAKQAAGPVAA</sequence>
<keyword evidence="1" id="KW-0472">Membrane</keyword>
<dbReference type="NCBIfam" id="TIGR00229">
    <property type="entry name" value="sensory_box"/>
    <property type="match status" value="1"/>
</dbReference>
<organism evidence="7 8">
    <name type="scientific">Novosphingobium panipatense</name>
    <dbReference type="NCBI Taxonomy" id="428991"/>
    <lineage>
        <taxon>Bacteria</taxon>
        <taxon>Pseudomonadati</taxon>
        <taxon>Pseudomonadota</taxon>
        <taxon>Alphaproteobacteria</taxon>
        <taxon>Sphingomonadales</taxon>
        <taxon>Sphingomonadaceae</taxon>
        <taxon>Novosphingobium</taxon>
    </lineage>
</organism>
<keyword evidence="1" id="KW-0812">Transmembrane</keyword>
<dbReference type="InterPro" id="IPR000160">
    <property type="entry name" value="GGDEF_dom"/>
</dbReference>
<dbReference type="PANTHER" id="PTHR44757:SF2">
    <property type="entry name" value="BIOFILM ARCHITECTURE MAINTENANCE PROTEIN MBAA"/>
    <property type="match status" value="1"/>
</dbReference>
<dbReference type="InterPro" id="IPR029787">
    <property type="entry name" value="Nucleotide_cyclase"/>
</dbReference>
<dbReference type="Pfam" id="PF00563">
    <property type="entry name" value="EAL"/>
    <property type="match status" value="1"/>
</dbReference>
<keyword evidence="1" id="KW-1133">Transmembrane helix</keyword>
<dbReference type="InterPro" id="IPR035919">
    <property type="entry name" value="EAL_sf"/>
</dbReference>
<dbReference type="InterPro" id="IPR005330">
    <property type="entry name" value="MHYT_dom"/>
</dbReference>
<evidence type="ECO:0000259" key="4">
    <source>
        <dbReference type="PROSITE" id="PS50883"/>
    </source>
</evidence>
<dbReference type="InterPro" id="IPR001633">
    <property type="entry name" value="EAL_dom"/>
</dbReference>
<proteinExistence type="predicted"/>
<dbReference type="InterPro" id="IPR052155">
    <property type="entry name" value="Biofilm_reg_signaling"/>
</dbReference>
<dbReference type="PROSITE" id="PS50887">
    <property type="entry name" value="GGDEF"/>
    <property type="match status" value="1"/>
</dbReference>
<dbReference type="CDD" id="cd01949">
    <property type="entry name" value="GGDEF"/>
    <property type="match status" value="1"/>
</dbReference>
<dbReference type="EMBL" id="FXUI01000006">
    <property type="protein sequence ID" value="SMP72316.1"/>
    <property type="molecule type" value="Genomic_DNA"/>
</dbReference>
<gene>
    <name evidence="7" type="ORF">SAMN06296065_106195</name>
</gene>
<feature type="transmembrane region" description="Helical" evidence="1">
    <location>
        <begin position="47"/>
        <end position="66"/>
    </location>
</feature>
<dbReference type="InterPro" id="IPR000700">
    <property type="entry name" value="PAS-assoc_C"/>
</dbReference>
<dbReference type="InterPro" id="IPR043128">
    <property type="entry name" value="Rev_trsase/Diguanyl_cyclase"/>
</dbReference>
<keyword evidence="8" id="KW-1185">Reference proteome</keyword>
<feature type="domain" description="EAL" evidence="4">
    <location>
        <begin position="678"/>
        <end position="928"/>
    </location>
</feature>
<dbReference type="RefSeq" id="WP_283406395.1">
    <property type="nucleotide sequence ID" value="NZ_FXUI01000006.1"/>
</dbReference>
<dbReference type="PROSITE" id="PS50924">
    <property type="entry name" value="MHYT"/>
    <property type="match status" value="1"/>
</dbReference>
<feature type="transmembrane region" description="Helical" evidence="1">
    <location>
        <begin position="86"/>
        <end position="104"/>
    </location>
</feature>
<feature type="transmembrane region" description="Helical" evidence="1">
    <location>
        <begin position="15"/>
        <end position="35"/>
    </location>
</feature>
<evidence type="ECO:0000259" key="2">
    <source>
        <dbReference type="PROSITE" id="PS50112"/>
    </source>
</evidence>
<dbReference type="SUPFAM" id="SSF55785">
    <property type="entry name" value="PYP-like sensor domain (PAS domain)"/>
    <property type="match status" value="2"/>
</dbReference>
<name>A0ABY1QJ55_9SPHN</name>
<dbReference type="NCBIfam" id="TIGR00254">
    <property type="entry name" value="GGDEF"/>
    <property type="match status" value="1"/>
</dbReference>
<feature type="domain" description="MHYT" evidence="6">
    <location>
        <begin position="12"/>
        <end position="199"/>
    </location>
</feature>
<dbReference type="SUPFAM" id="SSF141868">
    <property type="entry name" value="EAL domain-like"/>
    <property type="match status" value="1"/>
</dbReference>
<evidence type="ECO:0000259" key="5">
    <source>
        <dbReference type="PROSITE" id="PS50887"/>
    </source>
</evidence>
<dbReference type="Proteomes" id="UP001157910">
    <property type="component" value="Unassembled WGS sequence"/>
</dbReference>
<comment type="caution">
    <text evidence="7">The sequence shown here is derived from an EMBL/GenBank/DDBJ whole genome shotgun (WGS) entry which is preliminary data.</text>
</comment>
<dbReference type="PANTHER" id="PTHR44757">
    <property type="entry name" value="DIGUANYLATE CYCLASE DGCP"/>
    <property type="match status" value="1"/>
</dbReference>
<dbReference type="InterPro" id="IPR035965">
    <property type="entry name" value="PAS-like_dom_sf"/>
</dbReference>
<dbReference type="Gene3D" id="3.20.20.450">
    <property type="entry name" value="EAL domain"/>
    <property type="match status" value="1"/>
</dbReference>
<dbReference type="CDD" id="cd01948">
    <property type="entry name" value="EAL"/>
    <property type="match status" value="1"/>
</dbReference>
<feature type="domain" description="GGDEF" evidence="5">
    <location>
        <begin position="537"/>
        <end position="669"/>
    </location>
</feature>
<dbReference type="Pfam" id="PF13426">
    <property type="entry name" value="PAS_9"/>
    <property type="match status" value="1"/>
</dbReference>
<reference evidence="7 8" key="1">
    <citation type="submission" date="2017-05" db="EMBL/GenBank/DDBJ databases">
        <authorList>
            <person name="Varghese N."/>
            <person name="Submissions S."/>
        </authorList>
    </citation>
    <scope>NUCLEOTIDE SEQUENCE [LARGE SCALE GENOMIC DNA]</scope>
    <source>
        <strain evidence="7 8">SM16</strain>
    </source>
</reference>
<evidence type="ECO:0000259" key="3">
    <source>
        <dbReference type="PROSITE" id="PS50113"/>
    </source>
</evidence>
<evidence type="ECO:0000313" key="8">
    <source>
        <dbReference type="Proteomes" id="UP001157910"/>
    </source>
</evidence>
<feature type="domain" description="PAC" evidence="3">
    <location>
        <begin position="323"/>
        <end position="375"/>
    </location>
</feature>
<dbReference type="Pfam" id="PF00990">
    <property type="entry name" value="GGDEF"/>
    <property type="match status" value="1"/>
</dbReference>
<dbReference type="SMART" id="SM00091">
    <property type="entry name" value="PAS"/>
    <property type="match status" value="2"/>
</dbReference>
<dbReference type="SMART" id="SM00267">
    <property type="entry name" value="GGDEF"/>
    <property type="match status" value="1"/>
</dbReference>
<dbReference type="PROSITE" id="PS50112">
    <property type="entry name" value="PAS"/>
    <property type="match status" value="1"/>
</dbReference>
<dbReference type="PROSITE" id="PS50113">
    <property type="entry name" value="PAC"/>
    <property type="match status" value="1"/>
</dbReference>
<feature type="transmembrane region" description="Helical" evidence="1">
    <location>
        <begin position="113"/>
        <end position="134"/>
    </location>
</feature>
<dbReference type="CDD" id="cd00130">
    <property type="entry name" value="PAS"/>
    <property type="match status" value="1"/>
</dbReference>